<reference evidence="1" key="1">
    <citation type="submission" date="2018-05" db="EMBL/GenBank/DDBJ databases">
        <authorList>
            <person name="Lanie J.A."/>
            <person name="Ng W.-L."/>
            <person name="Kazmierczak K.M."/>
            <person name="Andrzejewski T.M."/>
            <person name="Davidsen T.M."/>
            <person name="Wayne K.J."/>
            <person name="Tettelin H."/>
            <person name="Glass J.I."/>
            <person name="Rusch D."/>
            <person name="Podicherti R."/>
            <person name="Tsui H.-C.T."/>
            <person name="Winkler M.E."/>
        </authorList>
    </citation>
    <scope>NUCLEOTIDE SEQUENCE</scope>
</reference>
<evidence type="ECO:0008006" key="2">
    <source>
        <dbReference type="Google" id="ProtNLM"/>
    </source>
</evidence>
<protein>
    <recommendedName>
        <fullName evidence="2">SGNH hydrolase-type esterase domain-containing protein</fullName>
    </recommendedName>
</protein>
<feature type="non-terminal residue" evidence="1">
    <location>
        <position position="1"/>
    </location>
</feature>
<dbReference type="InterPro" id="IPR036514">
    <property type="entry name" value="SGNH_hydro_sf"/>
</dbReference>
<proteinExistence type="predicted"/>
<accession>A0A382W0F0</accession>
<dbReference type="EMBL" id="UINC01156025">
    <property type="protein sequence ID" value="SVD52209.1"/>
    <property type="molecule type" value="Genomic_DNA"/>
</dbReference>
<dbReference type="AlphaFoldDB" id="A0A382W0F0"/>
<sequence>VKNTAGWWATDAISETEFVNAIAYLAEVGIIQLASLNQEINSCEFEHIPVLNNLNPQQKIDVCKSAQIDYLSERLDCSPCQPAIKYNSNGFRGPEISKEKPDNTIRIFLVGGSTMANAEYADELFTTKGQMQQKIDELNLDVEVEIINAAIASAKSWHELQLAEEKLYDFNPDIIIHYTGWNDLTAQVRDYEWVSVDKDQAAPEVWTQRVKENNANSWFENFRDACETREKIGIKTIVTLQPFVGTGKRVMTDQELDFFVQFGNGRNLELYQAYAQKVEEL</sequence>
<dbReference type="SUPFAM" id="SSF52266">
    <property type="entry name" value="SGNH hydrolase"/>
    <property type="match status" value="1"/>
</dbReference>
<gene>
    <name evidence="1" type="ORF">METZ01_LOCUS405063</name>
</gene>
<name>A0A382W0F0_9ZZZZ</name>
<dbReference type="Gene3D" id="3.40.50.1110">
    <property type="entry name" value="SGNH hydrolase"/>
    <property type="match status" value="1"/>
</dbReference>
<organism evidence="1">
    <name type="scientific">marine metagenome</name>
    <dbReference type="NCBI Taxonomy" id="408172"/>
    <lineage>
        <taxon>unclassified sequences</taxon>
        <taxon>metagenomes</taxon>
        <taxon>ecological metagenomes</taxon>
    </lineage>
</organism>
<evidence type="ECO:0000313" key="1">
    <source>
        <dbReference type="EMBL" id="SVD52209.1"/>
    </source>
</evidence>
<feature type="non-terminal residue" evidence="1">
    <location>
        <position position="281"/>
    </location>
</feature>